<dbReference type="EMBL" id="JBIHSN010000003">
    <property type="protein sequence ID" value="MFH0267229.1"/>
    <property type="molecule type" value="Genomic_DNA"/>
</dbReference>
<reference evidence="1 2" key="1">
    <citation type="submission" date="2024-10" db="EMBL/GenBank/DDBJ databases">
        <authorList>
            <person name="Yibar A."/>
            <person name="Saticioglu I.B."/>
            <person name="Duman M."/>
            <person name="Ajmi N."/>
            <person name="Gurler F."/>
            <person name="Ay H."/>
            <person name="Onuk E."/>
            <person name="Guler S."/>
            <person name="Romalde J.L."/>
        </authorList>
    </citation>
    <scope>NUCLEOTIDE SEQUENCE [LARGE SCALE GENOMIC DNA]</scope>
    <source>
        <strain evidence="1 2">14-MA-B</strain>
    </source>
</reference>
<evidence type="ECO:0000313" key="1">
    <source>
        <dbReference type="EMBL" id="MFH0267229.1"/>
    </source>
</evidence>
<gene>
    <name evidence="1" type="ORF">ACGRQ9_17425</name>
</gene>
<protein>
    <submittedName>
        <fullName evidence="1">Phage tail protein</fullName>
    </submittedName>
</protein>
<dbReference type="Pfam" id="PF09684">
    <property type="entry name" value="Tail_P2_I"/>
    <property type="match status" value="1"/>
</dbReference>
<comment type="caution">
    <text evidence="1">The sequence shown here is derived from an EMBL/GenBank/DDBJ whole genome shotgun (WGS) entry which is preliminary data.</text>
</comment>
<dbReference type="Proteomes" id="UP001607151">
    <property type="component" value="Unassembled WGS sequence"/>
</dbReference>
<name>A0ABW7IZY0_9VIBR</name>
<dbReference type="InterPro" id="IPR006521">
    <property type="entry name" value="Tail_protein_I"/>
</dbReference>
<keyword evidence="2" id="KW-1185">Reference proteome</keyword>
<accession>A0ABW7IZY0</accession>
<sequence>MSKLNNRSYIEKPFVSAQPENRTVIEEALEFAWHDMLTKVEQPYPDLKQPLYTPKEFISLLAGERGVLDWQPSDNEQQRRETADQAFDIHRKAGTRYGLRNALLPLGIDSTVNKGELPYSLVVDGKLSEQPLTAETSQRMNARLSSYKSERDSIDLTLSRSNNGAEVKAAIVQTARFIHVFAGVPVPPVSYGSNPRFGFVQSEKVIKIQAAVQ</sequence>
<dbReference type="RefSeq" id="WP_394608744.1">
    <property type="nucleotide sequence ID" value="NZ_JBIHSN010000003.1"/>
</dbReference>
<proteinExistence type="predicted"/>
<evidence type="ECO:0000313" key="2">
    <source>
        <dbReference type="Proteomes" id="UP001607151"/>
    </source>
</evidence>
<organism evidence="1 2">
    <name type="scientific">Vibrio rumoiensis</name>
    <dbReference type="NCBI Taxonomy" id="76258"/>
    <lineage>
        <taxon>Bacteria</taxon>
        <taxon>Pseudomonadati</taxon>
        <taxon>Pseudomonadota</taxon>
        <taxon>Gammaproteobacteria</taxon>
        <taxon>Vibrionales</taxon>
        <taxon>Vibrionaceae</taxon>
        <taxon>Vibrio</taxon>
    </lineage>
</organism>